<dbReference type="KEGG" id="step:IC006_2059"/>
<dbReference type="InterPro" id="IPR002478">
    <property type="entry name" value="PUA"/>
</dbReference>
<dbReference type="GO" id="GO:0001731">
    <property type="term" value="P:formation of translation preinitiation complex"/>
    <property type="evidence" value="ECO:0007669"/>
    <property type="project" value="TreeGrafter"/>
</dbReference>
<evidence type="ECO:0000313" key="5">
    <source>
        <dbReference type="Proteomes" id="UP000322983"/>
    </source>
</evidence>
<dbReference type="PROSITE" id="PS50890">
    <property type="entry name" value="PUA"/>
    <property type="match status" value="1"/>
</dbReference>
<organism evidence="3 5">
    <name type="scientific">Sulfuracidifex tepidarius</name>
    <dbReference type="NCBI Taxonomy" id="1294262"/>
    <lineage>
        <taxon>Archaea</taxon>
        <taxon>Thermoproteota</taxon>
        <taxon>Thermoprotei</taxon>
        <taxon>Sulfolobales</taxon>
        <taxon>Sulfolobaceae</taxon>
        <taxon>Sulfuracidifex</taxon>
    </lineage>
</organism>
<dbReference type="EMBL" id="AP018930">
    <property type="protein sequence ID" value="BBG27513.1"/>
    <property type="molecule type" value="Genomic_DNA"/>
</dbReference>
<dbReference type="InterPro" id="IPR004521">
    <property type="entry name" value="Uncharacterised_CHP00451"/>
</dbReference>
<dbReference type="InterPro" id="IPR015947">
    <property type="entry name" value="PUA-like_sf"/>
</dbReference>
<proteinExistence type="predicted"/>
<feature type="domain" description="PUA" evidence="1">
    <location>
        <begin position="71"/>
        <end position="129"/>
    </location>
</feature>
<gene>
    <name evidence="3" type="ORF">IC006_2059</name>
    <name evidence="4" type="ORF">IC007_2067</name>
</gene>
<dbReference type="Gene3D" id="2.30.130.10">
    <property type="entry name" value="PUA domain"/>
    <property type="match status" value="1"/>
</dbReference>
<accession>A0A510DX02</accession>
<dbReference type="GeneID" id="41718399"/>
<dbReference type="STRING" id="1294262.GCA_001316085_01743"/>
<reference evidence="3 5" key="2">
    <citation type="journal article" date="2020" name="Int. J. Syst. Evol. Microbiol.">
        <title>Sulfuracidifex tepidarius gen. nov., sp. nov. and transfer of Sulfolobus metallicus Huber and Stetter 1992 to the genus Sulfuracidifex as Sulfuracidifex metallicus comb. nov.</title>
        <authorList>
            <person name="Itoh T."/>
            <person name="Miura T."/>
            <person name="Sakai H.D."/>
            <person name="Kato S."/>
            <person name="Ohkuma M."/>
            <person name="Takashina T."/>
        </authorList>
    </citation>
    <scope>NUCLEOTIDE SEQUENCE [LARGE SCALE GENOMIC DNA]</scope>
    <source>
        <strain evidence="3 5">IC-006</strain>
        <strain evidence="4">IC-007</strain>
    </source>
</reference>
<dbReference type="Proteomes" id="UP000325030">
    <property type="component" value="Chromosome"/>
</dbReference>
<name>A0A510DX02_9CREN</name>
<dbReference type="SUPFAM" id="SSF88697">
    <property type="entry name" value="PUA domain-like"/>
    <property type="match status" value="1"/>
</dbReference>
<reference evidence="6" key="1">
    <citation type="submission" date="2018-09" db="EMBL/GenBank/DDBJ databases">
        <title>Complete Genome Sequencing of Sulfolobus sp. JCM 16834.</title>
        <authorList>
            <person name="Kato S."/>
            <person name="Itoh T."/>
            <person name="Ohkuma M."/>
        </authorList>
    </citation>
    <scope>NUCLEOTIDE SEQUENCE [LARGE SCALE GENOMIC DNA]</scope>
    <source>
        <strain evidence="6">IC-007</strain>
    </source>
</reference>
<dbReference type="Pfam" id="PF01472">
    <property type="entry name" value="PUA"/>
    <property type="match status" value="1"/>
</dbReference>
<evidence type="ECO:0000259" key="2">
    <source>
        <dbReference type="Pfam" id="PF09183"/>
    </source>
</evidence>
<keyword evidence="5" id="KW-1185">Reference proteome</keyword>
<dbReference type="InterPro" id="IPR022430">
    <property type="entry name" value="CHP03684"/>
</dbReference>
<dbReference type="InterPro" id="IPR015266">
    <property type="entry name" value="DUF1947"/>
</dbReference>
<accession>A0A510E4P9</accession>
<dbReference type="InterPro" id="IPR016437">
    <property type="entry name" value="MCT-1/Tma20"/>
</dbReference>
<dbReference type="PANTHER" id="PTHR22798">
    <property type="entry name" value="MCT-1 PROTEIN"/>
    <property type="match status" value="1"/>
</dbReference>
<dbReference type="NCBIfam" id="TIGR00451">
    <property type="entry name" value="unchar_dom_2"/>
    <property type="match status" value="1"/>
</dbReference>
<dbReference type="PANTHER" id="PTHR22798:SF0">
    <property type="entry name" value="MALIGNANT T-CELL-AMPLIFIED SEQUENCE 1"/>
    <property type="match status" value="1"/>
</dbReference>
<dbReference type="Gene3D" id="3.10.450.120">
    <property type="entry name" value="Pre-PUA domain, domain 1"/>
    <property type="match status" value="1"/>
</dbReference>
<evidence type="ECO:0000313" key="6">
    <source>
        <dbReference type="Proteomes" id="UP000325030"/>
    </source>
</evidence>
<evidence type="ECO:0000259" key="1">
    <source>
        <dbReference type="Pfam" id="PF01472"/>
    </source>
</evidence>
<dbReference type="GO" id="GO:0003723">
    <property type="term" value="F:RNA binding"/>
    <property type="evidence" value="ECO:0007669"/>
    <property type="project" value="InterPro"/>
</dbReference>
<feature type="domain" description="DUF1947" evidence="2">
    <location>
        <begin position="2"/>
        <end position="65"/>
    </location>
</feature>
<sequence>MQRHVLSEKESEEIGEIIKRNYGVDLSGKIEIGKEKKKKYYFVNRVLSFFSYEDVLLPTLCGVMKLSLKVPYVSVDEGAVKALVKGADLFVPGIKEYHCEVKPGTFVLARTLQGVPVSILKVVDEAVEATKNGKGKFGVNVHHLKDELWGLCNEEN</sequence>
<evidence type="ECO:0000313" key="3">
    <source>
        <dbReference type="EMBL" id="BBG24725.1"/>
    </source>
</evidence>
<dbReference type="InterPro" id="IPR036974">
    <property type="entry name" value="PUA_sf"/>
</dbReference>
<dbReference type="Pfam" id="PF09183">
    <property type="entry name" value="DUF1947"/>
    <property type="match status" value="1"/>
</dbReference>
<dbReference type="NCBIfam" id="TIGR03684">
    <property type="entry name" value="arCOG00985"/>
    <property type="match status" value="1"/>
</dbReference>
<dbReference type="SUPFAM" id="SSF88802">
    <property type="entry name" value="Pre-PUA domain"/>
    <property type="match status" value="1"/>
</dbReference>
<dbReference type="RefSeq" id="WP_054845986.1">
    <property type="nucleotide sequence ID" value="NZ_AP018929.1"/>
</dbReference>
<dbReference type="EMBL" id="AP018929">
    <property type="protein sequence ID" value="BBG24725.1"/>
    <property type="molecule type" value="Genomic_DNA"/>
</dbReference>
<protein>
    <submittedName>
        <fullName evidence="3">Uncharacterized protein</fullName>
    </submittedName>
</protein>
<evidence type="ECO:0000313" key="4">
    <source>
        <dbReference type="EMBL" id="BBG27513.1"/>
    </source>
</evidence>
<dbReference type="OrthoDB" id="27972at2157"/>
<dbReference type="AlphaFoldDB" id="A0A510DX02"/>
<dbReference type="PIRSF" id="PIRSF005067">
    <property type="entry name" value="Tma_RNA-bind_prd"/>
    <property type="match status" value="1"/>
</dbReference>
<dbReference type="Proteomes" id="UP000322983">
    <property type="component" value="Chromosome"/>
</dbReference>